<dbReference type="InterPro" id="IPR000086">
    <property type="entry name" value="NUDIX_hydrolase_dom"/>
</dbReference>
<protein>
    <recommendedName>
        <fullName evidence="2">Bis(5'-nucleosyl)-tetraphosphatase [asymmetrical]</fullName>
    </recommendedName>
    <alternativeName>
        <fullName evidence="5">Diadenosine 5',5'''-P1,P4-tetraphosphate asymmetrical hydrolase</fullName>
    </alternativeName>
</protein>
<evidence type="ECO:0000313" key="9">
    <source>
        <dbReference type="EMBL" id="ADV61494.1"/>
    </source>
</evidence>
<evidence type="ECO:0000313" key="10">
    <source>
        <dbReference type="Proteomes" id="UP000008631"/>
    </source>
</evidence>
<dbReference type="PROSITE" id="PS00893">
    <property type="entry name" value="NUDIX_BOX"/>
    <property type="match status" value="1"/>
</dbReference>
<comment type="similarity">
    <text evidence="1 6">Belongs to the Nudix hydrolase family.</text>
</comment>
<dbReference type="PRINTS" id="PR00502">
    <property type="entry name" value="NUDIXFAMILY"/>
</dbReference>
<feature type="domain" description="Nudix hydrolase" evidence="8">
    <location>
        <begin position="4"/>
        <end position="148"/>
    </location>
</feature>
<dbReference type="Proteomes" id="UP000008631">
    <property type="component" value="Chromosome"/>
</dbReference>
<dbReference type="GO" id="GO:0006754">
    <property type="term" value="P:ATP biosynthetic process"/>
    <property type="evidence" value="ECO:0007669"/>
    <property type="project" value="TreeGrafter"/>
</dbReference>
<keyword evidence="3" id="KW-0547">Nucleotide-binding</keyword>
<evidence type="ECO:0000256" key="6">
    <source>
        <dbReference type="RuleBase" id="RU003476"/>
    </source>
</evidence>
<dbReference type="OrthoDB" id="276477at2"/>
<reference key="1">
    <citation type="submission" date="2010-11" db="EMBL/GenBank/DDBJ databases">
        <title>The complete sequence of chromosome of Isophaera pallida ATCC 43644.</title>
        <authorList>
            <consortium name="US DOE Joint Genome Institute (JGI-PGF)"/>
            <person name="Lucas S."/>
            <person name="Copeland A."/>
            <person name="Lapidus A."/>
            <person name="Bruce D."/>
            <person name="Goodwin L."/>
            <person name="Pitluck S."/>
            <person name="Kyrpides N."/>
            <person name="Mavromatis K."/>
            <person name="Pagani I."/>
            <person name="Ivanova N."/>
            <person name="Saunders E."/>
            <person name="Brettin T."/>
            <person name="Detter J.C."/>
            <person name="Han C."/>
            <person name="Tapia R."/>
            <person name="Land M."/>
            <person name="Hauser L."/>
            <person name="Markowitz V."/>
            <person name="Cheng J.-F."/>
            <person name="Hugenholtz P."/>
            <person name="Woyke T."/>
            <person name="Wu D."/>
            <person name="Eisen J.A."/>
        </authorList>
    </citation>
    <scope>NUCLEOTIDE SEQUENCE</scope>
    <source>
        <strain>ATCC 43644</strain>
    </source>
</reference>
<dbReference type="Pfam" id="PF00293">
    <property type="entry name" value="NUDIX"/>
    <property type="match status" value="1"/>
</dbReference>
<feature type="region of interest" description="Disordered" evidence="7">
    <location>
        <begin position="158"/>
        <end position="208"/>
    </location>
</feature>
<keyword evidence="4 6" id="KW-0378">Hydrolase</keyword>
<dbReference type="Gene3D" id="3.90.79.10">
    <property type="entry name" value="Nucleoside Triphosphate Pyrophosphohydrolase"/>
    <property type="match status" value="1"/>
</dbReference>
<dbReference type="KEGG" id="ipa:Isop_0905"/>
<organism evidence="9 10">
    <name type="scientific">Isosphaera pallida (strain ATCC 43644 / DSM 9630 / IS1B)</name>
    <dbReference type="NCBI Taxonomy" id="575540"/>
    <lineage>
        <taxon>Bacteria</taxon>
        <taxon>Pseudomonadati</taxon>
        <taxon>Planctomycetota</taxon>
        <taxon>Planctomycetia</taxon>
        <taxon>Isosphaerales</taxon>
        <taxon>Isosphaeraceae</taxon>
        <taxon>Isosphaera</taxon>
    </lineage>
</organism>
<name>E8R2Z0_ISOPI</name>
<accession>E8R2Z0</accession>
<dbReference type="HOGENOM" id="CLU_037162_14_4_0"/>
<dbReference type="STRING" id="575540.Isop_0905"/>
<proteinExistence type="inferred from homology"/>
<dbReference type="GO" id="GO:0000166">
    <property type="term" value="F:nucleotide binding"/>
    <property type="evidence" value="ECO:0007669"/>
    <property type="project" value="UniProtKB-KW"/>
</dbReference>
<evidence type="ECO:0000256" key="3">
    <source>
        <dbReference type="ARBA" id="ARBA00022741"/>
    </source>
</evidence>
<dbReference type="PROSITE" id="PS51462">
    <property type="entry name" value="NUDIX"/>
    <property type="match status" value="1"/>
</dbReference>
<feature type="compositionally biased region" description="Low complexity" evidence="7">
    <location>
        <begin position="170"/>
        <end position="182"/>
    </location>
</feature>
<dbReference type="SUPFAM" id="SSF55811">
    <property type="entry name" value="Nudix"/>
    <property type="match status" value="1"/>
</dbReference>
<evidence type="ECO:0000256" key="2">
    <source>
        <dbReference type="ARBA" id="ARBA00018911"/>
    </source>
</evidence>
<evidence type="ECO:0000259" key="8">
    <source>
        <dbReference type="PROSITE" id="PS51462"/>
    </source>
</evidence>
<dbReference type="InterPro" id="IPR020084">
    <property type="entry name" value="NUDIX_hydrolase_CS"/>
</dbReference>
<reference evidence="9 10" key="2">
    <citation type="journal article" date="2011" name="Stand. Genomic Sci.">
        <title>Complete genome sequence of Isosphaera pallida type strain (IS1B).</title>
        <authorList>
            <consortium name="US DOE Joint Genome Institute (JGI-PGF)"/>
            <person name="Goker M."/>
            <person name="Cleland D."/>
            <person name="Saunders E."/>
            <person name="Lapidus A."/>
            <person name="Nolan M."/>
            <person name="Lucas S."/>
            <person name="Hammon N."/>
            <person name="Deshpande S."/>
            <person name="Cheng J.F."/>
            <person name="Tapia R."/>
            <person name="Han C."/>
            <person name="Goodwin L."/>
            <person name="Pitluck S."/>
            <person name="Liolios K."/>
            <person name="Pagani I."/>
            <person name="Ivanova N."/>
            <person name="Mavromatis K."/>
            <person name="Pati A."/>
            <person name="Chen A."/>
            <person name="Palaniappan K."/>
            <person name="Land M."/>
            <person name="Hauser L."/>
            <person name="Chang Y.J."/>
            <person name="Jeffries C.D."/>
            <person name="Detter J.C."/>
            <person name="Beck B."/>
            <person name="Woyke T."/>
            <person name="Bristow J."/>
            <person name="Eisen J.A."/>
            <person name="Markowitz V."/>
            <person name="Hugenholtz P."/>
            <person name="Kyrpides N.C."/>
            <person name="Klenk H.P."/>
        </authorList>
    </citation>
    <scope>NUCLEOTIDE SEQUENCE [LARGE SCALE GENOMIC DNA]</scope>
    <source>
        <strain evidence="10">ATCC 43644 / DSM 9630 / IS1B</strain>
    </source>
</reference>
<dbReference type="InterPro" id="IPR051325">
    <property type="entry name" value="Nudix_hydrolase_domain"/>
</dbReference>
<dbReference type="GO" id="GO:0006167">
    <property type="term" value="P:AMP biosynthetic process"/>
    <property type="evidence" value="ECO:0007669"/>
    <property type="project" value="TreeGrafter"/>
</dbReference>
<dbReference type="InterPro" id="IPR020476">
    <property type="entry name" value="Nudix_hydrolase"/>
</dbReference>
<sequence length="208" mass="23463">MTVIPERSAGVIPFRLDPKGEPEYLVLHSALVRNPRAKWEFPKGTVESGETLVQAAVREFIEETGLTHHRLIDGFERSLSYTYVRKGRKIQKTVTYFLVEVLDAASLTRSAEHIEDLFGFWCFWGSFKQIHNLLYHAKIRQVFLEADQFLKWRIVSPPHQIGSQPPTPTETPDGPTAGGDPIPHAEDLPSSTGFQSLPPDSHLPPEQP</sequence>
<dbReference type="InParanoid" id="E8R2Z0"/>
<dbReference type="PANTHER" id="PTHR21340:SF0">
    <property type="entry name" value="BIS(5'-NUCLEOSYL)-TETRAPHOSPHATASE [ASYMMETRICAL]"/>
    <property type="match status" value="1"/>
</dbReference>
<evidence type="ECO:0000256" key="1">
    <source>
        <dbReference type="ARBA" id="ARBA00005582"/>
    </source>
</evidence>
<dbReference type="AlphaFoldDB" id="E8R2Z0"/>
<dbReference type="EMBL" id="CP002353">
    <property type="protein sequence ID" value="ADV61494.1"/>
    <property type="molecule type" value="Genomic_DNA"/>
</dbReference>
<dbReference type="InterPro" id="IPR003565">
    <property type="entry name" value="Tetra_PHTase"/>
</dbReference>
<evidence type="ECO:0000256" key="7">
    <source>
        <dbReference type="SAM" id="MobiDB-lite"/>
    </source>
</evidence>
<evidence type="ECO:0000256" key="5">
    <source>
        <dbReference type="ARBA" id="ARBA00032644"/>
    </source>
</evidence>
<evidence type="ECO:0000256" key="4">
    <source>
        <dbReference type="ARBA" id="ARBA00022801"/>
    </source>
</evidence>
<gene>
    <name evidence="9" type="ordered locus">Isop_0905</name>
</gene>
<dbReference type="PANTHER" id="PTHR21340">
    <property type="entry name" value="DIADENOSINE 5,5-P1,P4-TETRAPHOSPHATE PYROPHOSPHOHYDROLASE MUTT"/>
    <property type="match status" value="1"/>
</dbReference>
<dbReference type="eggNOG" id="COG0494">
    <property type="taxonomic scope" value="Bacteria"/>
</dbReference>
<dbReference type="CDD" id="cd03428">
    <property type="entry name" value="NUDIX_Ap4A_Nudt2"/>
    <property type="match status" value="1"/>
</dbReference>
<dbReference type="GO" id="GO:0004081">
    <property type="term" value="F:bis(5'-nucleosyl)-tetraphosphatase (asymmetrical) activity"/>
    <property type="evidence" value="ECO:0007669"/>
    <property type="project" value="TreeGrafter"/>
</dbReference>
<dbReference type="RefSeq" id="WP_013563783.1">
    <property type="nucleotide sequence ID" value="NC_014962.1"/>
</dbReference>
<dbReference type="InterPro" id="IPR015797">
    <property type="entry name" value="NUDIX_hydrolase-like_dom_sf"/>
</dbReference>
<keyword evidence="10" id="KW-1185">Reference proteome</keyword>